<gene>
    <name evidence="2" type="ORF">PENTCL1PPCAC_4683</name>
</gene>
<feature type="compositionally biased region" description="Low complexity" evidence="1">
    <location>
        <begin position="151"/>
        <end position="161"/>
    </location>
</feature>
<evidence type="ECO:0000313" key="2">
    <source>
        <dbReference type="EMBL" id="GMS82508.1"/>
    </source>
</evidence>
<proteinExistence type="predicted"/>
<comment type="caution">
    <text evidence="2">The sequence shown here is derived from an EMBL/GenBank/DDBJ whole genome shotgun (WGS) entry which is preliminary data.</text>
</comment>
<dbReference type="AlphaFoldDB" id="A0AAV5SK49"/>
<evidence type="ECO:0000313" key="3">
    <source>
        <dbReference type="Proteomes" id="UP001432027"/>
    </source>
</evidence>
<reference evidence="2" key="1">
    <citation type="submission" date="2023-10" db="EMBL/GenBank/DDBJ databases">
        <title>Genome assembly of Pristionchus species.</title>
        <authorList>
            <person name="Yoshida K."/>
            <person name="Sommer R.J."/>
        </authorList>
    </citation>
    <scope>NUCLEOTIDE SEQUENCE</scope>
    <source>
        <strain evidence="2">RS0144</strain>
    </source>
</reference>
<name>A0AAV5SK49_9BILA</name>
<protein>
    <submittedName>
        <fullName evidence="2">Uncharacterized protein</fullName>
    </submittedName>
</protein>
<keyword evidence="3" id="KW-1185">Reference proteome</keyword>
<dbReference type="Proteomes" id="UP001432027">
    <property type="component" value="Unassembled WGS sequence"/>
</dbReference>
<feature type="non-terminal residue" evidence="2">
    <location>
        <position position="244"/>
    </location>
</feature>
<feature type="region of interest" description="Disordered" evidence="1">
    <location>
        <begin position="147"/>
        <end position="166"/>
    </location>
</feature>
<accession>A0AAV5SK49</accession>
<sequence length="244" mass="27760">MDPTSTLTNTLQCPVKFISKVSSEEILADTRWWKQTSASTRFYQSDTLRTFHPVTMLHCRGEMRSAYKARKRGGGLESVPLVNVYRVARHFGYWQTCHAFHRIVSIVSPVTAEGQSACGFKQRIFVQYFWRHQKDADRARVQREYNESKSRLSSAPAPSSLVTKSTWNNAATRCNSRDDMLASSSSTPEGPLSPPLHRVNRRLPSSPLPPMRNRAMSLTPSTKLPTVPRLSFDVNSLGRQRRKF</sequence>
<dbReference type="EMBL" id="BTSX01000002">
    <property type="protein sequence ID" value="GMS82508.1"/>
    <property type="molecule type" value="Genomic_DNA"/>
</dbReference>
<feature type="region of interest" description="Disordered" evidence="1">
    <location>
        <begin position="178"/>
        <end position="225"/>
    </location>
</feature>
<organism evidence="2 3">
    <name type="scientific">Pristionchus entomophagus</name>
    <dbReference type="NCBI Taxonomy" id="358040"/>
    <lineage>
        <taxon>Eukaryota</taxon>
        <taxon>Metazoa</taxon>
        <taxon>Ecdysozoa</taxon>
        <taxon>Nematoda</taxon>
        <taxon>Chromadorea</taxon>
        <taxon>Rhabditida</taxon>
        <taxon>Rhabditina</taxon>
        <taxon>Diplogasteromorpha</taxon>
        <taxon>Diplogasteroidea</taxon>
        <taxon>Neodiplogasteridae</taxon>
        <taxon>Pristionchus</taxon>
    </lineage>
</organism>
<evidence type="ECO:0000256" key="1">
    <source>
        <dbReference type="SAM" id="MobiDB-lite"/>
    </source>
</evidence>